<evidence type="ECO:0000259" key="7">
    <source>
        <dbReference type="Pfam" id="PF04129"/>
    </source>
</evidence>
<dbReference type="GO" id="GO:0005829">
    <property type="term" value="C:cytosol"/>
    <property type="evidence" value="ECO:0007669"/>
    <property type="project" value="GOC"/>
</dbReference>
<dbReference type="GO" id="GO:0006896">
    <property type="term" value="P:Golgi to vacuole transport"/>
    <property type="evidence" value="ECO:0007669"/>
    <property type="project" value="TreeGrafter"/>
</dbReference>
<comment type="caution">
    <text evidence="9">The sequence shown here is derived from an EMBL/GenBank/DDBJ whole genome shotgun (WGS) entry which is preliminary data.</text>
</comment>
<protein>
    <recommendedName>
        <fullName evidence="3">Vacuolar protein sorting-associated protein 52 homolog</fullName>
    </recommendedName>
</protein>
<comment type="similarity">
    <text evidence="2">Belongs to the VPS52 family.</text>
</comment>
<comment type="subcellular location">
    <subcellularLocation>
        <location evidence="1">Golgi apparatus</location>
        <location evidence="1">trans-Golgi network</location>
    </subcellularLocation>
</comment>
<dbReference type="PANTHER" id="PTHR14190">
    <property type="entry name" value="SUPPRESSOR OF ACTIN MUTATIONS 2/VACUOLAR PROTEIN SORTING 52"/>
    <property type="match status" value="1"/>
</dbReference>
<evidence type="ECO:0000256" key="3">
    <source>
        <dbReference type="ARBA" id="ARBA00017083"/>
    </source>
</evidence>
<dbReference type="InterPro" id="IPR048319">
    <property type="entry name" value="Vps52_CC"/>
</dbReference>
<evidence type="ECO:0000256" key="2">
    <source>
        <dbReference type="ARBA" id="ARBA00008180"/>
    </source>
</evidence>
<evidence type="ECO:0000313" key="9">
    <source>
        <dbReference type="EMBL" id="KAF6039988.1"/>
    </source>
</evidence>
<accession>A0A7J7KPB3</accession>
<reference evidence="9" key="1">
    <citation type="submission" date="2020-06" db="EMBL/GenBank/DDBJ databases">
        <title>Draft genome of Bugula neritina, a colonial animal packing powerful symbionts and potential medicines.</title>
        <authorList>
            <person name="Rayko M."/>
        </authorList>
    </citation>
    <scope>NUCLEOTIDE SEQUENCE [LARGE SCALE GENOMIC DNA]</scope>
    <source>
        <strain evidence="9">Kwan_BN1</strain>
    </source>
</reference>
<dbReference type="GO" id="GO:0000938">
    <property type="term" value="C:GARP complex"/>
    <property type="evidence" value="ECO:0007669"/>
    <property type="project" value="TreeGrafter"/>
</dbReference>
<evidence type="ECO:0000259" key="8">
    <source>
        <dbReference type="Pfam" id="PF20655"/>
    </source>
</evidence>
<feature type="domain" description="Vps52 coiled-coil" evidence="7">
    <location>
        <begin position="51"/>
        <end position="223"/>
    </location>
</feature>
<dbReference type="InterPro" id="IPR007258">
    <property type="entry name" value="Vps52"/>
</dbReference>
<dbReference type="Proteomes" id="UP000593567">
    <property type="component" value="Unassembled WGS sequence"/>
</dbReference>
<dbReference type="EMBL" id="VXIV02000188">
    <property type="protein sequence ID" value="KAF6039988.1"/>
    <property type="molecule type" value="Genomic_DNA"/>
</dbReference>
<dbReference type="AlphaFoldDB" id="A0A7J7KPB3"/>
<dbReference type="Pfam" id="PF20655">
    <property type="entry name" value="Vps52_C"/>
    <property type="match status" value="1"/>
</dbReference>
<proteinExistence type="inferred from homology"/>
<keyword evidence="5" id="KW-0653">Protein transport</keyword>
<keyword evidence="10" id="KW-1185">Reference proteome</keyword>
<feature type="domain" description="Vps52 C-terminal" evidence="8">
    <location>
        <begin position="229"/>
        <end position="340"/>
    </location>
</feature>
<dbReference type="GO" id="GO:0042147">
    <property type="term" value="P:retrograde transport, endosome to Golgi"/>
    <property type="evidence" value="ECO:0007669"/>
    <property type="project" value="TreeGrafter"/>
</dbReference>
<evidence type="ECO:0000256" key="5">
    <source>
        <dbReference type="ARBA" id="ARBA00022927"/>
    </source>
</evidence>
<evidence type="ECO:0000313" key="10">
    <source>
        <dbReference type="Proteomes" id="UP000593567"/>
    </source>
</evidence>
<dbReference type="OrthoDB" id="19482at2759"/>
<dbReference type="GO" id="GO:0019905">
    <property type="term" value="F:syntaxin binding"/>
    <property type="evidence" value="ECO:0007669"/>
    <property type="project" value="TreeGrafter"/>
</dbReference>
<keyword evidence="4" id="KW-0813">Transport</keyword>
<dbReference type="GO" id="GO:0007041">
    <property type="term" value="P:lysosomal transport"/>
    <property type="evidence" value="ECO:0007669"/>
    <property type="project" value="TreeGrafter"/>
</dbReference>
<evidence type="ECO:0000256" key="4">
    <source>
        <dbReference type="ARBA" id="ARBA00022448"/>
    </source>
</evidence>
<dbReference type="GO" id="GO:0015031">
    <property type="term" value="P:protein transport"/>
    <property type="evidence" value="ECO:0007669"/>
    <property type="project" value="UniProtKB-KW"/>
</dbReference>
<keyword evidence="6" id="KW-0333">Golgi apparatus</keyword>
<name>A0A7J7KPB3_BUGNE</name>
<evidence type="ECO:0000256" key="1">
    <source>
        <dbReference type="ARBA" id="ARBA00004601"/>
    </source>
</evidence>
<organism evidence="9 10">
    <name type="scientific">Bugula neritina</name>
    <name type="common">Brown bryozoan</name>
    <name type="synonym">Sertularia neritina</name>
    <dbReference type="NCBI Taxonomy" id="10212"/>
    <lineage>
        <taxon>Eukaryota</taxon>
        <taxon>Metazoa</taxon>
        <taxon>Spiralia</taxon>
        <taxon>Lophotrochozoa</taxon>
        <taxon>Bryozoa</taxon>
        <taxon>Gymnolaemata</taxon>
        <taxon>Cheilostomatida</taxon>
        <taxon>Flustrina</taxon>
        <taxon>Buguloidea</taxon>
        <taxon>Bugulidae</taxon>
        <taxon>Bugula</taxon>
    </lineage>
</organism>
<dbReference type="PANTHER" id="PTHR14190:SF7">
    <property type="entry name" value="VACUOLAR PROTEIN SORTING-ASSOCIATED PROTEIN 52 HOMOLOG"/>
    <property type="match status" value="1"/>
</dbReference>
<dbReference type="GO" id="GO:0032456">
    <property type="term" value="P:endocytic recycling"/>
    <property type="evidence" value="ECO:0007669"/>
    <property type="project" value="TreeGrafter"/>
</dbReference>
<dbReference type="InterPro" id="IPR048361">
    <property type="entry name" value="Vps52_C"/>
</dbReference>
<evidence type="ECO:0000256" key="6">
    <source>
        <dbReference type="ARBA" id="ARBA00023034"/>
    </source>
</evidence>
<dbReference type="Pfam" id="PF04129">
    <property type="entry name" value="Vps52_CC"/>
    <property type="match status" value="1"/>
</dbReference>
<sequence>MEVLKDLEFNIQENMEDELVQQALMKGIDLREYSKEIEDQLNDIEQASISDYLKESSNIASLHGQIVSCDSVLERMESMLEGFQLHLGNISSEIHALQQQSMQMNIKLKNRQAVRGELSQYIDELIVSEAMINHILETKVTEREFLEQLHELNQKINFVKEQSFKDSRSVHDVHGVIDKLKFKAVAKIREFCLTKINLFKKPLANYQITQNALLKFKFYFEFIACQAPQVARRGDVLTAHLESPAVVPHTASKDDRKFSYEQLFRSIQFTLLDNACREYLFLSDFFMLSGAAAAEMFNAILGKTLDILLKEIDSHVKETYDAISLFICVQLVNKYQLMANFVPVGAGNANMATQNGR</sequence>
<gene>
    <name evidence="9" type="ORF">EB796_001675</name>
</gene>